<reference evidence="1" key="1">
    <citation type="journal article" date="2023" name="G3 (Bethesda)">
        <title>A reference genome for the long-term kleptoplast-retaining sea slug Elysia crispata morphotype clarki.</title>
        <authorList>
            <person name="Eastman K.E."/>
            <person name="Pendleton A.L."/>
            <person name="Shaikh M.A."/>
            <person name="Suttiyut T."/>
            <person name="Ogas R."/>
            <person name="Tomko P."/>
            <person name="Gavelis G."/>
            <person name="Widhalm J.R."/>
            <person name="Wisecaver J.H."/>
        </authorList>
    </citation>
    <scope>NUCLEOTIDE SEQUENCE</scope>
    <source>
        <strain evidence="1">ECLA1</strain>
    </source>
</reference>
<sequence>MSRNKPRTLDFRIPLVTCWCSCAGGESQDASGAAVSGTVRSRVHSGAGQWCAAGSRPAVNLTTHWLRRRLTSCRQPDHALVTSQAHVLPST</sequence>
<organism evidence="1 2">
    <name type="scientific">Elysia crispata</name>
    <name type="common">lettuce slug</name>
    <dbReference type="NCBI Taxonomy" id="231223"/>
    <lineage>
        <taxon>Eukaryota</taxon>
        <taxon>Metazoa</taxon>
        <taxon>Spiralia</taxon>
        <taxon>Lophotrochozoa</taxon>
        <taxon>Mollusca</taxon>
        <taxon>Gastropoda</taxon>
        <taxon>Heterobranchia</taxon>
        <taxon>Euthyneura</taxon>
        <taxon>Panpulmonata</taxon>
        <taxon>Sacoglossa</taxon>
        <taxon>Placobranchoidea</taxon>
        <taxon>Plakobranchidae</taxon>
        <taxon>Elysia</taxon>
    </lineage>
</organism>
<comment type="caution">
    <text evidence="1">The sequence shown here is derived from an EMBL/GenBank/DDBJ whole genome shotgun (WGS) entry which is preliminary data.</text>
</comment>
<proteinExistence type="predicted"/>
<accession>A0AAE0YV10</accession>
<name>A0AAE0YV10_9GAST</name>
<evidence type="ECO:0000313" key="1">
    <source>
        <dbReference type="EMBL" id="KAK3757580.1"/>
    </source>
</evidence>
<evidence type="ECO:0000313" key="2">
    <source>
        <dbReference type="Proteomes" id="UP001283361"/>
    </source>
</evidence>
<gene>
    <name evidence="1" type="ORF">RRG08_032745</name>
</gene>
<dbReference type="EMBL" id="JAWDGP010005359">
    <property type="protein sequence ID" value="KAK3757580.1"/>
    <property type="molecule type" value="Genomic_DNA"/>
</dbReference>
<protein>
    <submittedName>
        <fullName evidence="1">Uncharacterized protein</fullName>
    </submittedName>
</protein>
<dbReference type="Proteomes" id="UP001283361">
    <property type="component" value="Unassembled WGS sequence"/>
</dbReference>
<keyword evidence="2" id="KW-1185">Reference proteome</keyword>
<dbReference type="AlphaFoldDB" id="A0AAE0YV10"/>